<name>A0A1H7JED0_RUMAL</name>
<dbReference type="AlphaFoldDB" id="A0A1H7JED0"/>
<gene>
    <name evidence="3" type="ORF">SAMN05216469_10525</name>
</gene>
<dbReference type="PROSITE" id="PS50943">
    <property type="entry name" value="HTH_CROC1"/>
    <property type="match status" value="1"/>
</dbReference>
<dbReference type="SMART" id="SM00530">
    <property type="entry name" value="HTH_XRE"/>
    <property type="match status" value="1"/>
</dbReference>
<dbReference type="CDD" id="cd00093">
    <property type="entry name" value="HTH_XRE"/>
    <property type="match status" value="1"/>
</dbReference>
<evidence type="ECO:0000259" key="2">
    <source>
        <dbReference type="PROSITE" id="PS50943"/>
    </source>
</evidence>
<reference evidence="3 4" key="1">
    <citation type="submission" date="2016-10" db="EMBL/GenBank/DDBJ databases">
        <authorList>
            <person name="de Groot N.N."/>
        </authorList>
    </citation>
    <scope>NUCLEOTIDE SEQUENCE [LARGE SCALE GENOMIC DNA]</scope>
    <source>
        <strain evidence="3 4">KH2T6</strain>
    </source>
</reference>
<evidence type="ECO:0000313" key="3">
    <source>
        <dbReference type="EMBL" id="SEK72953.1"/>
    </source>
</evidence>
<dbReference type="Proteomes" id="UP000186015">
    <property type="component" value="Unassembled WGS sequence"/>
</dbReference>
<dbReference type="SUPFAM" id="SSF47413">
    <property type="entry name" value="lambda repressor-like DNA-binding domains"/>
    <property type="match status" value="1"/>
</dbReference>
<dbReference type="InterPro" id="IPR050807">
    <property type="entry name" value="TransReg_Diox_bact_type"/>
</dbReference>
<dbReference type="GO" id="GO:0003677">
    <property type="term" value="F:DNA binding"/>
    <property type="evidence" value="ECO:0007669"/>
    <property type="project" value="UniProtKB-KW"/>
</dbReference>
<dbReference type="EMBL" id="FOAT01000005">
    <property type="protein sequence ID" value="SEK72953.1"/>
    <property type="molecule type" value="Genomic_DNA"/>
</dbReference>
<dbReference type="GO" id="GO:0005829">
    <property type="term" value="C:cytosol"/>
    <property type="evidence" value="ECO:0007669"/>
    <property type="project" value="TreeGrafter"/>
</dbReference>
<dbReference type="Pfam" id="PF01381">
    <property type="entry name" value="HTH_3"/>
    <property type="match status" value="1"/>
</dbReference>
<dbReference type="PANTHER" id="PTHR46797:SF1">
    <property type="entry name" value="METHYLPHOSPHONATE SYNTHASE"/>
    <property type="match status" value="1"/>
</dbReference>
<protein>
    <submittedName>
        <fullName evidence="3">DNA-binding transcriptional regulator, XRE-family HTH domain</fullName>
    </submittedName>
</protein>
<evidence type="ECO:0000313" key="4">
    <source>
        <dbReference type="Proteomes" id="UP000186015"/>
    </source>
</evidence>
<sequence>MYNGELDPKIVGEVIAEFRRKKGISQEVMSGLAGIGRTHLSAIERGERKPTLETLYKLSCALDTKMSAVVKEIEKWIDTE</sequence>
<evidence type="ECO:0000256" key="1">
    <source>
        <dbReference type="ARBA" id="ARBA00023125"/>
    </source>
</evidence>
<proteinExistence type="predicted"/>
<dbReference type="OrthoDB" id="1692255at2"/>
<feature type="domain" description="HTH cro/C1-type" evidence="2">
    <location>
        <begin position="15"/>
        <end position="69"/>
    </location>
</feature>
<organism evidence="3 4">
    <name type="scientific">Ruminococcus albus</name>
    <dbReference type="NCBI Taxonomy" id="1264"/>
    <lineage>
        <taxon>Bacteria</taxon>
        <taxon>Bacillati</taxon>
        <taxon>Bacillota</taxon>
        <taxon>Clostridia</taxon>
        <taxon>Eubacteriales</taxon>
        <taxon>Oscillospiraceae</taxon>
        <taxon>Ruminococcus</taxon>
    </lineage>
</organism>
<dbReference type="PANTHER" id="PTHR46797">
    <property type="entry name" value="HTH-TYPE TRANSCRIPTIONAL REGULATOR"/>
    <property type="match status" value="1"/>
</dbReference>
<dbReference type="InterPro" id="IPR010982">
    <property type="entry name" value="Lambda_DNA-bd_dom_sf"/>
</dbReference>
<keyword evidence="1 3" id="KW-0238">DNA-binding</keyword>
<dbReference type="GO" id="GO:0003700">
    <property type="term" value="F:DNA-binding transcription factor activity"/>
    <property type="evidence" value="ECO:0007669"/>
    <property type="project" value="TreeGrafter"/>
</dbReference>
<dbReference type="RefSeq" id="WP_074831778.1">
    <property type="nucleotide sequence ID" value="NZ_FOAT01000005.1"/>
</dbReference>
<dbReference type="Gene3D" id="1.10.260.40">
    <property type="entry name" value="lambda repressor-like DNA-binding domains"/>
    <property type="match status" value="1"/>
</dbReference>
<accession>A0A1H7JED0</accession>
<dbReference type="InterPro" id="IPR001387">
    <property type="entry name" value="Cro/C1-type_HTH"/>
</dbReference>